<gene>
    <name evidence="1" type="ORF">BDN72DRAFT_627703</name>
</gene>
<reference evidence="1 2" key="1">
    <citation type="journal article" date="2019" name="Nat. Ecol. Evol.">
        <title>Megaphylogeny resolves global patterns of mushroom evolution.</title>
        <authorList>
            <person name="Varga T."/>
            <person name="Krizsan K."/>
            <person name="Foldi C."/>
            <person name="Dima B."/>
            <person name="Sanchez-Garcia M."/>
            <person name="Sanchez-Ramirez S."/>
            <person name="Szollosi G.J."/>
            <person name="Szarkandi J.G."/>
            <person name="Papp V."/>
            <person name="Albert L."/>
            <person name="Andreopoulos W."/>
            <person name="Angelini C."/>
            <person name="Antonin V."/>
            <person name="Barry K.W."/>
            <person name="Bougher N.L."/>
            <person name="Buchanan P."/>
            <person name="Buyck B."/>
            <person name="Bense V."/>
            <person name="Catcheside P."/>
            <person name="Chovatia M."/>
            <person name="Cooper J."/>
            <person name="Damon W."/>
            <person name="Desjardin D."/>
            <person name="Finy P."/>
            <person name="Geml J."/>
            <person name="Haridas S."/>
            <person name="Hughes K."/>
            <person name="Justo A."/>
            <person name="Karasinski D."/>
            <person name="Kautmanova I."/>
            <person name="Kiss B."/>
            <person name="Kocsube S."/>
            <person name="Kotiranta H."/>
            <person name="LaButti K.M."/>
            <person name="Lechner B.E."/>
            <person name="Liimatainen K."/>
            <person name="Lipzen A."/>
            <person name="Lukacs Z."/>
            <person name="Mihaltcheva S."/>
            <person name="Morgado L.N."/>
            <person name="Niskanen T."/>
            <person name="Noordeloos M.E."/>
            <person name="Ohm R.A."/>
            <person name="Ortiz-Santana B."/>
            <person name="Ovrebo C."/>
            <person name="Racz N."/>
            <person name="Riley R."/>
            <person name="Savchenko A."/>
            <person name="Shiryaev A."/>
            <person name="Soop K."/>
            <person name="Spirin V."/>
            <person name="Szebenyi C."/>
            <person name="Tomsovsky M."/>
            <person name="Tulloss R.E."/>
            <person name="Uehling J."/>
            <person name="Grigoriev I.V."/>
            <person name="Vagvolgyi C."/>
            <person name="Papp T."/>
            <person name="Martin F.M."/>
            <person name="Miettinen O."/>
            <person name="Hibbett D.S."/>
            <person name="Nagy L.G."/>
        </authorList>
    </citation>
    <scope>NUCLEOTIDE SEQUENCE [LARGE SCALE GENOMIC DNA]</scope>
    <source>
        <strain evidence="1 2">NL-1719</strain>
    </source>
</reference>
<evidence type="ECO:0000313" key="2">
    <source>
        <dbReference type="Proteomes" id="UP000308600"/>
    </source>
</evidence>
<dbReference type="EMBL" id="ML208337">
    <property type="protein sequence ID" value="TFK69124.1"/>
    <property type="molecule type" value="Genomic_DNA"/>
</dbReference>
<keyword evidence="2" id="KW-1185">Reference proteome</keyword>
<name>A0ACD3AV23_9AGAR</name>
<dbReference type="Proteomes" id="UP000308600">
    <property type="component" value="Unassembled WGS sequence"/>
</dbReference>
<accession>A0ACD3AV23</accession>
<evidence type="ECO:0000313" key="1">
    <source>
        <dbReference type="EMBL" id="TFK69124.1"/>
    </source>
</evidence>
<organism evidence="1 2">
    <name type="scientific">Pluteus cervinus</name>
    <dbReference type="NCBI Taxonomy" id="181527"/>
    <lineage>
        <taxon>Eukaryota</taxon>
        <taxon>Fungi</taxon>
        <taxon>Dikarya</taxon>
        <taxon>Basidiomycota</taxon>
        <taxon>Agaricomycotina</taxon>
        <taxon>Agaricomycetes</taxon>
        <taxon>Agaricomycetidae</taxon>
        <taxon>Agaricales</taxon>
        <taxon>Pluteineae</taxon>
        <taxon>Pluteaceae</taxon>
        <taxon>Pluteus</taxon>
    </lineage>
</organism>
<proteinExistence type="predicted"/>
<protein>
    <submittedName>
        <fullName evidence="1">Uncharacterized protein</fullName>
    </submittedName>
</protein>
<sequence length="325" mass="34745">MSALNRTPLAAVSFVDPTTSLLNVRVYYQAPDGSISEASYDQKKGWTYQNPNIVGTGKLNTGVAATSWVDPVKGPQIHVYYLDTNAYIVERVYLGKPGAWGPGTLPAGKYQAAAYSGIGATSYQLASGVQYSYVYYQDTKNAIQELVLTSTSGSWGPGTTIPAAIGTPQTGTVLSATTHFEGKTQYRWVYFQDETLALQEAWFDGGSWQKGGLAAASSNFSFLPITGISTAVWGPSRPFKLQVASVDANNKLSTTGYLSPSGWSKIVELPVSAIPFSEVDIIWVGNTSEPDALRLYFQSQGGAISELSSADGVNWALTATNIIVV</sequence>